<evidence type="ECO:0000256" key="10">
    <source>
        <dbReference type="ARBA" id="ARBA00023239"/>
    </source>
</evidence>
<feature type="domain" description="Radical SAM core" evidence="11">
    <location>
        <begin position="49"/>
        <end position="293"/>
    </location>
</feature>
<dbReference type="EC" id="4.-.-.-" evidence="12"/>
<dbReference type="GO" id="GO:0046872">
    <property type="term" value="F:metal ion binding"/>
    <property type="evidence" value="ECO:0007669"/>
    <property type="project" value="UniProtKB-KW"/>
</dbReference>
<dbReference type="InterPro" id="IPR000385">
    <property type="entry name" value="MoaA_NifB_PqqE_Fe-S-bd_CS"/>
</dbReference>
<evidence type="ECO:0000259" key="11">
    <source>
        <dbReference type="PROSITE" id="PS51918"/>
    </source>
</evidence>
<accession>A0A7G9YHL7</accession>
<dbReference type="InterPro" id="IPR013785">
    <property type="entry name" value="Aldolase_TIM"/>
</dbReference>
<name>A0A7G9YHL7_9EURY</name>
<keyword evidence="8" id="KW-0411">Iron-sulfur</keyword>
<evidence type="ECO:0000256" key="8">
    <source>
        <dbReference type="ARBA" id="ARBA00023014"/>
    </source>
</evidence>
<dbReference type="InterPro" id="IPR005980">
    <property type="entry name" value="Nase_CF_NifB"/>
</dbReference>
<organism evidence="12">
    <name type="scientific">Candidatus Methanogaster sp. ANME-2c ERB4</name>
    <dbReference type="NCBI Taxonomy" id="2759911"/>
    <lineage>
        <taxon>Archaea</taxon>
        <taxon>Methanobacteriati</taxon>
        <taxon>Methanobacteriota</taxon>
        <taxon>Stenosarchaea group</taxon>
        <taxon>Methanomicrobia</taxon>
        <taxon>Methanosarcinales</taxon>
        <taxon>ANME-2 cluster</taxon>
        <taxon>Candidatus Methanogasteraceae</taxon>
        <taxon>Candidatus Methanogaster</taxon>
    </lineage>
</organism>
<dbReference type="UniPathway" id="UPA00782"/>
<dbReference type="CDD" id="cd01335">
    <property type="entry name" value="Radical_SAM"/>
    <property type="match status" value="1"/>
</dbReference>
<dbReference type="SFLD" id="SFLDS00029">
    <property type="entry name" value="Radical_SAM"/>
    <property type="match status" value="1"/>
</dbReference>
<dbReference type="Gene3D" id="3.20.20.70">
    <property type="entry name" value="Aldolase class I"/>
    <property type="match status" value="1"/>
</dbReference>
<dbReference type="EMBL" id="MT631264">
    <property type="protein sequence ID" value="QNO47501.1"/>
    <property type="molecule type" value="Genomic_DNA"/>
</dbReference>
<dbReference type="PANTHER" id="PTHR43787:SF13">
    <property type="entry name" value="FEMO COFACTOR BIOSYNTHESIS PROTEIN NIFB"/>
    <property type="match status" value="1"/>
</dbReference>
<proteinExistence type="inferred from homology"/>
<dbReference type="GO" id="GO:0016829">
    <property type="term" value="F:lyase activity"/>
    <property type="evidence" value="ECO:0007669"/>
    <property type="project" value="UniProtKB-KW"/>
</dbReference>
<evidence type="ECO:0000256" key="2">
    <source>
        <dbReference type="ARBA" id="ARBA00005155"/>
    </source>
</evidence>
<sequence length="313" mass="35096">MTSNEHEDRGECGDCDEYRVARVNDRDVPWDPSQLRQIQEHPCFSEGACHAFGRMHLAVAPKCNIQCNYCIREFDCVNESRPGVTSKVLSPDEALERVREVITDFPYIKVIGIAGPGEPLANEETFETLRLLQEDFPHLIKCLSTNGLLLPEKVDLLNELGVSNITVTMSAVDPAIGEKIYSFINYHGKKYTGREAAEILLENQLKGLARSVELGIITKVNTVLIPTVNDHHILDVAEKIKSAGVYLQNVMPLIPQYKFADITPPTPSEKRAIQDKCSKITKQMRHCRQCRADAIGRLGEDIQEKYYPASGET</sequence>
<keyword evidence="5" id="KW-0949">S-adenosyl-L-methionine</keyword>
<reference evidence="12" key="1">
    <citation type="submission" date="2020-06" db="EMBL/GenBank/DDBJ databases">
        <title>Unique genomic features of the anaerobic methanotrophic archaea.</title>
        <authorList>
            <person name="Chadwick G.L."/>
            <person name="Skennerton C.T."/>
            <person name="Laso-Perez R."/>
            <person name="Leu A.O."/>
            <person name="Speth D.R."/>
            <person name="Yu H."/>
            <person name="Morgan-Lang C."/>
            <person name="Hatzenpichler R."/>
            <person name="Goudeau D."/>
            <person name="Malmstrom R."/>
            <person name="Brazelton W.J."/>
            <person name="Woyke T."/>
            <person name="Hallam S.J."/>
            <person name="Tyson G.W."/>
            <person name="Wegener G."/>
            <person name="Boetius A."/>
            <person name="Orphan V."/>
        </authorList>
    </citation>
    <scope>NUCLEOTIDE SEQUENCE</scope>
</reference>
<evidence type="ECO:0000256" key="9">
    <source>
        <dbReference type="ARBA" id="ARBA00023231"/>
    </source>
</evidence>
<dbReference type="PANTHER" id="PTHR43787">
    <property type="entry name" value="FEMO COFACTOR BIOSYNTHESIS PROTEIN NIFB-RELATED"/>
    <property type="match status" value="1"/>
</dbReference>
<dbReference type="SUPFAM" id="SSF102114">
    <property type="entry name" value="Radical SAM enzymes"/>
    <property type="match status" value="1"/>
</dbReference>
<dbReference type="NCBIfam" id="TIGR01290">
    <property type="entry name" value="nifB"/>
    <property type="match status" value="1"/>
</dbReference>
<evidence type="ECO:0000256" key="3">
    <source>
        <dbReference type="ARBA" id="ARBA00006804"/>
    </source>
</evidence>
<dbReference type="PROSITE" id="PS51918">
    <property type="entry name" value="RADICAL_SAM"/>
    <property type="match status" value="1"/>
</dbReference>
<keyword evidence="9" id="KW-0535">Nitrogen fixation</keyword>
<dbReference type="Pfam" id="PF04055">
    <property type="entry name" value="Radical_SAM"/>
    <property type="match status" value="1"/>
</dbReference>
<evidence type="ECO:0000256" key="4">
    <source>
        <dbReference type="ARBA" id="ARBA00022485"/>
    </source>
</evidence>
<evidence type="ECO:0000256" key="7">
    <source>
        <dbReference type="ARBA" id="ARBA00023004"/>
    </source>
</evidence>
<keyword evidence="7" id="KW-0408">Iron</keyword>
<dbReference type="InterPro" id="IPR007197">
    <property type="entry name" value="rSAM"/>
</dbReference>
<evidence type="ECO:0000256" key="5">
    <source>
        <dbReference type="ARBA" id="ARBA00022691"/>
    </source>
</evidence>
<keyword evidence="4" id="KW-0004">4Fe-4S</keyword>
<dbReference type="SFLD" id="SFLDG01068">
    <property type="entry name" value="FeMo_cofactor_biosynthesis_pro"/>
    <property type="match status" value="1"/>
</dbReference>
<comment type="cofactor">
    <cofactor evidence="1">
        <name>[4Fe-4S] cluster</name>
        <dbReference type="ChEBI" id="CHEBI:49883"/>
    </cofactor>
</comment>
<evidence type="ECO:0000256" key="1">
    <source>
        <dbReference type="ARBA" id="ARBA00001966"/>
    </source>
</evidence>
<dbReference type="AlphaFoldDB" id="A0A7G9YHL7"/>
<dbReference type="SFLD" id="SFLDF00281">
    <property type="entry name" value="FeMo_cofactor_biosynthesis_pro"/>
    <property type="match status" value="1"/>
</dbReference>
<dbReference type="SFLD" id="SFLDG01067">
    <property type="entry name" value="SPASM/twitch_domain_containing"/>
    <property type="match status" value="1"/>
</dbReference>
<evidence type="ECO:0000313" key="12">
    <source>
        <dbReference type="EMBL" id="QNO47501.1"/>
    </source>
</evidence>
<keyword evidence="10 12" id="KW-0456">Lyase</keyword>
<dbReference type="GO" id="GO:0051539">
    <property type="term" value="F:4 iron, 4 sulfur cluster binding"/>
    <property type="evidence" value="ECO:0007669"/>
    <property type="project" value="UniProtKB-KW"/>
</dbReference>
<dbReference type="InterPro" id="IPR058240">
    <property type="entry name" value="rSAM_sf"/>
</dbReference>
<gene>
    <name evidence="12" type="primary">nifB</name>
    <name evidence="12" type="ORF">MJFALNKJ_00034</name>
</gene>
<keyword evidence="6" id="KW-0479">Metal-binding</keyword>
<dbReference type="PROSITE" id="PS01305">
    <property type="entry name" value="MOAA_NIFB_PQQE"/>
    <property type="match status" value="1"/>
</dbReference>
<protein>
    <submittedName>
        <fullName evidence="12">FeMo cofactor biosynthesis protein NifB</fullName>
        <ecNumber evidence="12">4.-.-.-</ecNumber>
    </submittedName>
</protein>
<comment type="similarity">
    <text evidence="3">Belongs to the radical SAM superfamily. NifB family.</text>
</comment>
<comment type="pathway">
    <text evidence="2">Cofactor biosynthesis; Fe-Mo cofactor biosynthesis.</text>
</comment>
<evidence type="ECO:0000256" key="6">
    <source>
        <dbReference type="ARBA" id="ARBA00022723"/>
    </source>
</evidence>